<keyword evidence="1" id="KW-0902">Two-component regulatory system</keyword>
<comment type="caution">
    <text evidence="5">The sequence shown here is derived from an EMBL/GenBank/DDBJ whole genome shotgun (WGS) entry which is preliminary data.</text>
</comment>
<dbReference type="PROSITE" id="PS50110">
    <property type="entry name" value="RESPONSE_REGULATORY"/>
    <property type="match status" value="1"/>
</dbReference>
<evidence type="ECO:0000313" key="6">
    <source>
        <dbReference type="Proteomes" id="UP000485058"/>
    </source>
</evidence>
<dbReference type="Proteomes" id="UP000485058">
    <property type="component" value="Unassembled WGS sequence"/>
</dbReference>
<dbReference type="InterPro" id="IPR001789">
    <property type="entry name" value="Sig_transdc_resp-reg_receiver"/>
</dbReference>
<evidence type="ECO:0000313" key="5">
    <source>
        <dbReference type="EMBL" id="GFH16925.1"/>
    </source>
</evidence>
<accession>A0A699Z5T3</accession>
<dbReference type="EMBL" id="BLLF01001071">
    <property type="protein sequence ID" value="GFH16925.1"/>
    <property type="molecule type" value="Genomic_DNA"/>
</dbReference>
<feature type="modified residue" description="4-aspartylphosphate" evidence="2">
    <location>
        <position position="50"/>
    </location>
</feature>
<dbReference type="PANTHER" id="PTHR43874">
    <property type="entry name" value="TWO-COMPONENT RESPONSE REGULATOR"/>
    <property type="match status" value="1"/>
</dbReference>
<name>A0A699Z5T3_HAELA</name>
<dbReference type="Gene3D" id="3.40.50.2300">
    <property type="match status" value="1"/>
</dbReference>
<sequence>LRVLALTSEPARLEQQLRQCNYNTTFFHSCKDAARALEESPDTFDIAICDASFVTAVRQGAEQARLLKQLKQLPFILAADAPKPAEVMLGIKLGAAEVLEKPLCPLKLKTLWQHTVRRMMRSSSAKSSSIPITSSLLKAQRPGSSRSSSESCHQGDNGSGSGGQPGVNQALLLDVGEALLLPSPRSTLSPCTPPVLESMASLSCDGGQSSGLPLDAAWTSLLLPVPQFSDSLQLTPGPLPRQPTLLTTYPLPRAEPAGELQLGLEPELLTPGTSSLGVLGDLVTQQPPTAGFHQTSLDSPHHSNLWAKAGPACPAADPCSSPSSSRPSHLVDSSAVGAVAAGCRSELLCPTPAPGASGPPPATPLVYPAASVDCSLPMCDLPLAAPLPWNACLPGPSWVGCSPALGSMGPALVTPDCAPGLPSYSCPGTSLPAGMAWGLPMSAMAVAPGITPPIFPEPTIPVPPIHMGCMLPPTHPPATPPWAGLGSGLPPLPIAAGLPWLLPCGGMNTSMGMSMGVGMLDATAAAFPHANLSVGSAAAPLPALPLHMLADACGSGCSREGPGGSKPAKLPGSLTQLAPNNGAMAMSASVRDLLALDMEDMDLLEQSLVEQELPQLPRCESALLLPSLEDLIQDSDMEDGGLGYGLAQLLEADQAGVLPPLAGDVTEGLDRTFATPSPLQPSVGHVPQRCRPGRMVVASVLDRRQ</sequence>
<keyword evidence="2" id="KW-0597">Phosphoprotein</keyword>
<organism evidence="5 6">
    <name type="scientific">Haematococcus lacustris</name>
    <name type="common">Green alga</name>
    <name type="synonym">Haematococcus pluvialis</name>
    <dbReference type="NCBI Taxonomy" id="44745"/>
    <lineage>
        <taxon>Eukaryota</taxon>
        <taxon>Viridiplantae</taxon>
        <taxon>Chlorophyta</taxon>
        <taxon>core chlorophytes</taxon>
        <taxon>Chlorophyceae</taxon>
        <taxon>CS clade</taxon>
        <taxon>Chlamydomonadales</taxon>
        <taxon>Haematococcaceae</taxon>
        <taxon>Haematococcus</taxon>
    </lineage>
</organism>
<dbReference type="InterPro" id="IPR045279">
    <property type="entry name" value="ARR-like"/>
</dbReference>
<dbReference type="SUPFAM" id="SSF52172">
    <property type="entry name" value="CheY-like"/>
    <property type="match status" value="1"/>
</dbReference>
<reference evidence="5 6" key="1">
    <citation type="submission" date="2020-02" db="EMBL/GenBank/DDBJ databases">
        <title>Draft genome sequence of Haematococcus lacustris strain NIES-144.</title>
        <authorList>
            <person name="Morimoto D."/>
            <person name="Nakagawa S."/>
            <person name="Yoshida T."/>
            <person name="Sawayama S."/>
        </authorList>
    </citation>
    <scope>NUCLEOTIDE SEQUENCE [LARGE SCALE GENOMIC DNA]</scope>
    <source>
        <strain evidence="5 6">NIES-144</strain>
    </source>
</reference>
<gene>
    <name evidence="5" type="ORF">HaLaN_13446</name>
</gene>
<evidence type="ECO:0000256" key="1">
    <source>
        <dbReference type="ARBA" id="ARBA00023012"/>
    </source>
</evidence>
<dbReference type="AlphaFoldDB" id="A0A699Z5T3"/>
<keyword evidence="6" id="KW-1185">Reference proteome</keyword>
<feature type="compositionally biased region" description="Low complexity" evidence="3">
    <location>
        <begin position="144"/>
        <end position="156"/>
    </location>
</feature>
<evidence type="ECO:0000256" key="3">
    <source>
        <dbReference type="SAM" id="MobiDB-lite"/>
    </source>
</evidence>
<dbReference type="PANTHER" id="PTHR43874:SF7">
    <property type="entry name" value="TWO-COMPONENT RESPONSE REGULATOR ARR10"/>
    <property type="match status" value="1"/>
</dbReference>
<proteinExistence type="predicted"/>
<feature type="non-terminal residue" evidence="5">
    <location>
        <position position="1"/>
    </location>
</feature>
<evidence type="ECO:0000259" key="4">
    <source>
        <dbReference type="PROSITE" id="PS50110"/>
    </source>
</evidence>
<feature type="domain" description="Response regulatory" evidence="4">
    <location>
        <begin position="1"/>
        <end position="116"/>
    </location>
</feature>
<dbReference type="GO" id="GO:0009736">
    <property type="term" value="P:cytokinin-activated signaling pathway"/>
    <property type="evidence" value="ECO:0007669"/>
    <property type="project" value="InterPro"/>
</dbReference>
<dbReference type="GO" id="GO:0000160">
    <property type="term" value="P:phosphorelay signal transduction system"/>
    <property type="evidence" value="ECO:0007669"/>
    <property type="project" value="UniProtKB-KW"/>
</dbReference>
<protein>
    <submittedName>
        <fullName evidence="5">Response regulatory domain-containing protein</fullName>
    </submittedName>
</protein>
<evidence type="ECO:0000256" key="2">
    <source>
        <dbReference type="PROSITE-ProRule" id="PRU00169"/>
    </source>
</evidence>
<feature type="region of interest" description="Disordered" evidence="3">
    <location>
        <begin position="137"/>
        <end position="168"/>
    </location>
</feature>
<dbReference type="InterPro" id="IPR011006">
    <property type="entry name" value="CheY-like_superfamily"/>
</dbReference>
<feature type="non-terminal residue" evidence="5">
    <location>
        <position position="705"/>
    </location>
</feature>